<keyword evidence="2" id="KW-1185">Reference proteome</keyword>
<reference evidence="2" key="2">
    <citation type="journal article" date="2017" name="Nat. Plants">
        <title>The Aegilops tauschii genome reveals multiple impacts of transposons.</title>
        <authorList>
            <person name="Zhao G."/>
            <person name="Zou C."/>
            <person name="Li K."/>
            <person name="Wang K."/>
            <person name="Li T."/>
            <person name="Gao L."/>
            <person name="Zhang X."/>
            <person name="Wang H."/>
            <person name="Yang Z."/>
            <person name="Liu X."/>
            <person name="Jiang W."/>
            <person name="Mao L."/>
            <person name="Kong X."/>
            <person name="Jiao Y."/>
            <person name="Jia J."/>
        </authorList>
    </citation>
    <scope>NUCLEOTIDE SEQUENCE [LARGE SCALE GENOMIC DNA]</scope>
    <source>
        <strain evidence="2">cv. AL8/78</strain>
    </source>
</reference>
<dbReference type="EnsemblPlants" id="AET6Gv20678700.2">
    <property type="protein sequence ID" value="AET6Gv20678700.2"/>
    <property type="gene ID" value="AET6Gv20678700"/>
</dbReference>
<evidence type="ECO:0000313" key="2">
    <source>
        <dbReference type="Proteomes" id="UP000015105"/>
    </source>
</evidence>
<accession>A0A453PBH3</accession>
<evidence type="ECO:0000313" key="1">
    <source>
        <dbReference type="EnsemblPlants" id="AET6Gv20678700.2"/>
    </source>
</evidence>
<reference evidence="1" key="3">
    <citation type="journal article" date="2017" name="Nature">
        <title>Genome sequence of the progenitor of the wheat D genome Aegilops tauschii.</title>
        <authorList>
            <person name="Luo M.C."/>
            <person name="Gu Y.Q."/>
            <person name="Puiu D."/>
            <person name="Wang H."/>
            <person name="Twardziok S.O."/>
            <person name="Deal K.R."/>
            <person name="Huo N."/>
            <person name="Zhu T."/>
            <person name="Wang L."/>
            <person name="Wang Y."/>
            <person name="McGuire P.E."/>
            <person name="Liu S."/>
            <person name="Long H."/>
            <person name="Ramasamy R.K."/>
            <person name="Rodriguez J.C."/>
            <person name="Van S.L."/>
            <person name="Yuan L."/>
            <person name="Wang Z."/>
            <person name="Xia Z."/>
            <person name="Xiao L."/>
            <person name="Anderson O.D."/>
            <person name="Ouyang S."/>
            <person name="Liang Y."/>
            <person name="Zimin A.V."/>
            <person name="Pertea G."/>
            <person name="Qi P."/>
            <person name="Bennetzen J.L."/>
            <person name="Dai X."/>
            <person name="Dawson M.W."/>
            <person name="Muller H.G."/>
            <person name="Kugler K."/>
            <person name="Rivarola-Duarte L."/>
            <person name="Spannagl M."/>
            <person name="Mayer K.F.X."/>
            <person name="Lu F.H."/>
            <person name="Bevan M.W."/>
            <person name="Leroy P."/>
            <person name="Li P."/>
            <person name="You F.M."/>
            <person name="Sun Q."/>
            <person name="Liu Z."/>
            <person name="Lyons E."/>
            <person name="Wicker T."/>
            <person name="Salzberg S.L."/>
            <person name="Devos K.M."/>
            <person name="Dvorak J."/>
        </authorList>
    </citation>
    <scope>NUCLEOTIDE SEQUENCE [LARGE SCALE GENOMIC DNA]</scope>
    <source>
        <strain evidence="1">cv. AL8/78</strain>
    </source>
</reference>
<organism evidence="1 2">
    <name type="scientific">Aegilops tauschii subsp. strangulata</name>
    <name type="common">Goatgrass</name>
    <dbReference type="NCBI Taxonomy" id="200361"/>
    <lineage>
        <taxon>Eukaryota</taxon>
        <taxon>Viridiplantae</taxon>
        <taxon>Streptophyta</taxon>
        <taxon>Embryophyta</taxon>
        <taxon>Tracheophyta</taxon>
        <taxon>Spermatophyta</taxon>
        <taxon>Magnoliopsida</taxon>
        <taxon>Liliopsida</taxon>
        <taxon>Poales</taxon>
        <taxon>Poaceae</taxon>
        <taxon>BOP clade</taxon>
        <taxon>Pooideae</taxon>
        <taxon>Triticodae</taxon>
        <taxon>Triticeae</taxon>
        <taxon>Triticinae</taxon>
        <taxon>Aegilops</taxon>
    </lineage>
</organism>
<proteinExistence type="predicted"/>
<protein>
    <submittedName>
        <fullName evidence="1">Uncharacterized protein</fullName>
    </submittedName>
</protein>
<dbReference type="Proteomes" id="UP000015105">
    <property type="component" value="Chromosome 6D"/>
</dbReference>
<reference evidence="1" key="4">
    <citation type="submission" date="2019-03" db="UniProtKB">
        <authorList>
            <consortium name="EnsemblPlants"/>
        </authorList>
    </citation>
    <scope>IDENTIFICATION</scope>
</reference>
<reference evidence="2" key="1">
    <citation type="journal article" date="2014" name="Science">
        <title>Ancient hybridizations among the ancestral genomes of bread wheat.</title>
        <authorList>
            <consortium name="International Wheat Genome Sequencing Consortium,"/>
            <person name="Marcussen T."/>
            <person name="Sandve S.R."/>
            <person name="Heier L."/>
            <person name="Spannagl M."/>
            <person name="Pfeifer M."/>
            <person name="Jakobsen K.S."/>
            <person name="Wulff B.B."/>
            <person name="Steuernagel B."/>
            <person name="Mayer K.F."/>
            <person name="Olsen O.A."/>
        </authorList>
    </citation>
    <scope>NUCLEOTIDE SEQUENCE [LARGE SCALE GENOMIC DNA]</scope>
    <source>
        <strain evidence="2">cv. AL8/78</strain>
    </source>
</reference>
<reference evidence="1" key="5">
    <citation type="journal article" date="2021" name="G3 (Bethesda)">
        <title>Aegilops tauschii genome assembly Aet v5.0 features greater sequence contiguity and improved annotation.</title>
        <authorList>
            <person name="Wang L."/>
            <person name="Zhu T."/>
            <person name="Rodriguez J.C."/>
            <person name="Deal K.R."/>
            <person name="Dubcovsky J."/>
            <person name="McGuire P.E."/>
            <person name="Lux T."/>
            <person name="Spannagl M."/>
            <person name="Mayer K.F.X."/>
            <person name="Baldrich P."/>
            <person name="Meyers B.C."/>
            <person name="Huo N."/>
            <person name="Gu Y.Q."/>
            <person name="Zhou H."/>
            <person name="Devos K.M."/>
            <person name="Bennetzen J.L."/>
            <person name="Unver T."/>
            <person name="Budak H."/>
            <person name="Gulick P.J."/>
            <person name="Galiba G."/>
            <person name="Kalapos B."/>
            <person name="Nelson D.R."/>
            <person name="Li P."/>
            <person name="You F.M."/>
            <person name="Luo M.C."/>
            <person name="Dvorak J."/>
        </authorList>
    </citation>
    <scope>NUCLEOTIDE SEQUENCE [LARGE SCALE GENOMIC DNA]</scope>
    <source>
        <strain evidence="1">cv. AL8/78</strain>
    </source>
</reference>
<dbReference type="Gramene" id="AET6Gv20678700.2">
    <property type="protein sequence ID" value="AET6Gv20678700.2"/>
    <property type="gene ID" value="AET6Gv20678700"/>
</dbReference>
<sequence length="55" mass="5928">LNLRSTAQGTPILQLLPCKDKPLLIWRNSLLVLDLGLHIIDGVGALHLKSDGLSS</sequence>
<dbReference type="AlphaFoldDB" id="A0A453PBH3"/>
<name>A0A453PBH3_AEGTS</name>